<feature type="region of interest" description="Disordered" evidence="1">
    <location>
        <begin position="1157"/>
        <end position="1256"/>
    </location>
</feature>
<keyword evidence="2" id="KW-0472">Membrane</keyword>
<feature type="transmembrane region" description="Helical" evidence="2">
    <location>
        <begin position="20"/>
        <end position="41"/>
    </location>
</feature>
<name>A0A023BA39_GRENI</name>
<organism evidence="3 4">
    <name type="scientific">Gregarina niphandrodes</name>
    <name type="common">Septate eugregarine</name>
    <dbReference type="NCBI Taxonomy" id="110365"/>
    <lineage>
        <taxon>Eukaryota</taxon>
        <taxon>Sar</taxon>
        <taxon>Alveolata</taxon>
        <taxon>Apicomplexa</taxon>
        <taxon>Conoidasida</taxon>
        <taxon>Gregarinasina</taxon>
        <taxon>Eugregarinorida</taxon>
        <taxon>Gregarinidae</taxon>
        <taxon>Gregarina</taxon>
    </lineage>
</organism>
<feature type="transmembrane region" description="Helical" evidence="2">
    <location>
        <begin position="906"/>
        <end position="929"/>
    </location>
</feature>
<feature type="transmembrane region" description="Helical" evidence="2">
    <location>
        <begin position="111"/>
        <end position="129"/>
    </location>
</feature>
<protein>
    <submittedName>
        <fullName evidence="3">Fusaric acid resistance-like protein</fullName>
    </submittedName>
</protein>
<proteinExistence type="predicted"/>
<comment type="caution">
    <text evidence="3">The sequence shown here is derived from an EMBL/GenBank/DDBJ whole genome shotgun (WGS) entry which is preliminary data.</text>
</comment>
<dbReference type="VEuPathDB" id="CryptoDB:GNI_041630"/>
<dbReference type="RefSeq" id="XP_011129484.1">
    <property type="nucleotide sequence ID" value="XM_011131182.1"/>
</dbReference>
<evidence type="ECO:0000256" key="1">
    <source>
        <dbReference type="SAM" id="MobiDB-lite"/>
    </source>
</evidence>
<feature type="transmembrane region" description="Helical" evidence="2">
    <location>
        <begin position="282"/>
        <end position="302"/>
    </location>
</feature>
<sequence>MGEYDRADVCLPSWPLHNRLYNGALGRAIRCTFPMPFLIWFAYANPRDLAEPYLCPIIFALFVALYPPFVSSLVFGWFVNTPLVLGLLGYVTGMMRVVIHMADHGYSKTQTGLFAVGTYAALALFLSQGRVSANARLVYAAVISLNYPYDNVLLPLYHTLVRGIAISADGNMIAFIRSLLAGLETLPLPDLIKGLIAQVVHPDCDKLFTTVEMNGDTQATFVPNQQCEIPVLHLLDDMGGLFAGSSVTHFRVSTDDQYVNFKYRPQFGFLHQLWTAQGGLGLFRGLLLGSSLAMAVLTAMYLMNPASRSRYAAKQGLIRVQRKLYTHKTHLCERAKLLSRTDIVRERVDLVAFPPTRVSKLAAGSEPSWDVDQLHQRVLDLDTFVQSALLETAFTQAPGIMSYSHIKALQSCLAEEATQVALLARYWSNLTGPNAAPGSGATTRASAGAGNVSATANGATANGATANGANYNNAYSTWYHDVGTQIVGVHNGRMFDVTSALDPITLGWMREAFWAHMSLNKAVERLLTLDEIMGRNKVIAEIVAEVRHQLQLDLQHLVALDRAFVSSSLSRTTSFEYQTLLEQYRKTVVFHSIAKAKVGITFCEGELKRSYRAFLIGLLVPTLGGLLLVPVALCQQWVSTLVSIFIFKRRPLKYPESLLPGTSACREAPHQVEVHLGDAPCMADLGMVTGLVSQEQKFTRSEDSVTAAADSAAAAEVCRAGGYVWRSRERVIPLWQNAEAWGGLRHFLGQMVILSVYIFDWDLAKWWWLESGRAHKTQKSTLGDSLALPDIPSLFPHTNNGAGQEDNIKIIDYLVWMDVPTVKYSKQSGWTMLGFYCSLLISYQGTLKRGCLRFTAMLVGTFSAWCALKAFPHSIWGVGVWACVHMFVPTLLFSNPLDPRLGYDPHWGYAGQILTYHFLVVCFGVFFDPMQSRDELVVERIMGHVWGTLVAFILSLLLFPTSVNAQQRIRLSNSTVGIRRSLRALTELYAAPTSQDARFLPPQTTHTATTTVNAATETEDHQSGDDQSRDDQQSGADQQSGDDQSETYKAWEKVFREQINLFDFEMTHWNKMIEDGNMCDNLPILQNDRILKKIASALRQVGLLRTAGHRHLAYLVNTQSQLWEKDKTFVKWTKGLIDHRDAVSTDGEMDEDRLLDPAAEPTGIRETTGVHGLPAPDSSSELDISDLGDEPSFTIPRPDHHAGHRHDEDDDEDEDKDHAGRFSHRQVDAHRVMSQRAEQAAGEWSEPRSDLSSSSVWLEDVRPAPSPAASRSPMRQTIVPCHSPKRYMSTLSDREIMVVKKVIPVPVPNTCPHCRQSVPNGRLEEEALLVGGGSMQALAAVPPRTLEGATIEQRIPESVTVQEHTTMTSEGPDCSSLLGLVDLFEKIWIGVEVGILNIKTIDVADWRRELNRRLDAIDSATATHFCSHKCSKIRTERLHTLFRMWAAEVVIIKRIASYIEEFQRRKIKKS</sequence>
<feature type="compositionally biased region" description="Low complexity" evidence="1">
    <location>
        <begin position="1033"/>
        <end position="1042"/>
    </location>
</feature>
<feature type="transmembrane region" description="Helical" evidence="2">
    <location>
        <begin position="875"/>
        <end position="894"/>
    </location>
</feature>
<evidence type="ECO:0000313" key="3">
    <source>
        <dbReference type="EMBL" id="EZG77685.1"/>
    </source>
</evidence>
<dbReference type="Proteomes" id="UP000019763">
    <property type="component" value="Unassembled WGS sequence"/>
</dbReference>
<feature type="compositionally biased region" description="Basic and acidic residues" evidence="1">
    <location>
        <begin position="1216"/>
        <end position="1231"/>
    </location>
</feature>
<feature type="transmembrane region" description="Helical" evidence="2">
    <location>
        <begin position="53"/>
        <end position="69"/>
    </location>
</feature>
<dbReference type="GeneID" id="22911606"/>
<feature type="transmembrane region" description="Helical" evidence="2">
    <location>
        <begin position="941"/>
        <end position="959"/>
    </location>
</feature>
<gene>
    <name evidence="3" type="ORF">GNI_041630</name>
</gene>
<accession>A0A023BA39</accession>
<keyword evidence="2" id="KW-1133">Transmembrane helix</keyword>
<dbReference type="EMBL" id="AFNH02000317">
    <property type="protein sequence ID" value="EZG77685.1"/>
    <property type="molecule type" value="Genomic_DNA"/>
</dbReference>
<evidence type="ECO:0000256" key="2">
    <source>
        <dbReference type="SAM" id="Phobius"/>
    </source>
</evidence>
<keyword evidence="4" id="KW-1185">Reference proteome</keyword>
<feature type="compositionally biased region" description="Basic and acidic residues" evidence="1">
    <location>
        <begin position="1197"/>
        <end position="1207"/>
    </location>
</feature>
<evidence type="ECO:0000313" key="4">
    <source>
        <dbReference type="Proteomes" id="UP000019763"/>
    </source>
</evidence>
<feature type="transmembrane region" description="Helical" evidence="2">
    <location>
        <begin position="75"/>
        <end position="99"/>
    </location>
</feature>
<feature type="transmembrane region" description="Helical" evidence="2">
    <location>
        <begin position="613"/>
        <end position="633"/>
    </location>
</feature>
<dbReference type="eggNOG" id="ENOG502SF0D">
    <property type="taxonomic scope" value="Eukaryota"/>
</dbReference>
<feature type="compositionally biased region" description="Basic and acidic residues" evidence="1">
    <location>
        <begin position="1018"/>
        <end position="1032"/>
    </location>
</feature>
<keyword evidence="2" id="KW-0812">Transmembrane</keyword>
<feature type="region of interest" description="Disordered" evidence="1">
    <location>
        <begin position="1015"/>
        <end position="1046"/>
    </location>
</feature>
<reference evidence="3" key="1">
    <citation type="submission" date="2013-12" db="EMBL/GenBank/DDBJ databases">
        <authorList>
            <person name="Omoto C.K."/>
            <person name="Sibley D."/>
            <person name="Venepally P."/>
            <person name="Hadjithomas M."/>
            <person name="Karamycheva S."/>
            <person name="Brunk B."/>
            <person name="Roos D."/>
            <person name="Caler E."/>
            <person name="Lorenzi H."/>
        </authorList>
    </citation>
    <scope>NUCLEOTIDE SEQUENCE</scope>
</reference>